<dbReference type="SUPFAM" id="SSF158837">
    <property type="entry name" value="AGR C 984p-like"/>
    <property type="match status" value="4"/>
</dbReference>
<comment type="caution">
    <text evidence="1">The sequence shown here is derived from an EMBL/GenBank/DDBJ whole genome shotgun (WGS) entry which is preliminary data.</text>
</comment>
<dbReference type="Gene3D" id="1.10.3700.10">
    <property type="entry name" value="AGR C 984p-like"/>
    <property type="match status" value="3"/>
</dbReference>
<dbReference type="PATRIC" id="fig|1317118.6.peg.2304"/>
<gene>
    <name evidence="1" type="ORF">ATO8_11184</name>
</gene>
<organism evidence="1 2">
    <name type="scientific">Roseivivax marinus</name>
    <dbReference type="NCBI Taxonomy" id="1379903"/>
    <lineage>
        <taxon>Bacteria</taxon>
        <taxon>Pseudomonadati</taxon>
        <taxon>Pseudomonadota</taxon>
        <taxon>Alphaproteobacteria</taxon>
        <taxon>Rhodobacterales</taxon>
        <taxon>Roseobacteraceae</taxon>
        <taxon>Roseivivax</taxon>
    </lineage>
</organism>
<dbReference type="InterPro" id="IPR023157">
    <property type="entry name" value="AGR-C-984p-like_sf"/>
</dbReference>
<dbReference type="AlphaFoldDB" id="W4HIK8"/>
<dbReference type="RefSeq" id="WP_051487709.1">
    <property type="nucleotide sequence ID" value="NZ_AQQW01000006.1"/>
</dbReference>
<evidence type="ECO:0000313" key="2">
    <source>
        <dbReference type="Proteomes" id="UP000019063"/>
    </source>
</evidence>
<evidence type="ECO:0008006" key="3">
    <source>
        <dbReference type="Google" id="ProtNLM"/>
    </source>
</evidence>
<proteinExistence type="predicted"/>
<name>W4HIK8_9RHOB</name>
<evidence type="ECO:0000313" key="1">
    <source>
        <dbReference type="EMBL" id="ETW12577.1"/>
    </source>
</evidence>
<sequence length="534" mass="57779">MSFTPVITASGLAGWAYLSRTRQDQQRIHQNSAQTQRDIAAFKSRIGDIETADQLLDDRAALRVALGAFGLEEEIGNRAFLERVLTSDLSDRTSLANKLSDKRFLAFAQAFGFNGDGPRLSIEGEAGLGARLSAVESAEELIATPSLLREALQKFGLEGDARNPFFLQSVLESDLSDPGSFANRLSDETYVEFARAFNFGAREKAASTPVARFVAAFEGRMDTLQTADDLLGDPVLRSAALDVFGIEGPVSTNFLRQVLTSDPAVPESFVSGLGDRRFLALSEAFGFGTLPPTDGSDPAPSRAAAFVEAIGAEADTLNAATDVIFNNAVREVTFDFFDVSNRSDLVYLQRVMESDPANPTSLSGLHPDRRYAALAKGFGFAIPEAGRVLPEGFADEIVRRYVDRSFEVKVGEVDTTMRLALSLGRELQTVADRSRSESTQWFAVMSSPPLRQVFETAFRLPPSFGSLDLDQQLDVFRDRAEQAFGTRRVDAFTDPEKLDALRRRFLVLSGPAPQTTTAGGAAAALSILSGPAGA</sequence>
<dbReference type="InterPro" id="IPR010626">
    <property type="entry name" value="DUF1217"/>
</dbReference>
<protein>
    <recommendedName>
        <fullName evidence="3">Flagellar protein</fullName>
    </recommendedName>
</protein>
<dbReference type="eggNOG" id="ENOG502ZBJH">
    <property type="taxonomic scope" value="Bacteria"/>
</dbReference>
<accession>W4HIK8</accession>
<dbReference type="STRING" id="1379903.ATO8_11184"/>
<keyword evidence="2" id="KW-1185">Reference proteome</keyword>
<dbReference type="Pfam" id="PF06748">
    <property type="entry name" value="DUF1217"/>
    <property type="match status" value="4"/>
</dbReference>
<dbReference type="EMBL" id="AQQW01000006">
    <property type="protein sequence ID" value="ETW12577.1"/>
    <property type="molecule type" value="Genomic_DNA"/>
</dbReference>
<dbReference type="Proteomes" id="UP000019063">
    <property type="component" value="Unassembled WGS sequence"/>
</dbReference>
<reference evidence="1 2" key="1">
    <citation type="journal article" date="2014" name="Antonie Van Leeuwenhoek">
        <title>Roseivivax atlanticus sp. nov., isolated from surface seawater of the Atlantic Ocean.</title>
        <authorList>
            <person name="Li G."/>
            <person name="Lai Q."/>
            <person name="Liu X."/>
            <person name="Sun F."/>
            <person name="Shao Z."/>
        </authorList>
    </citation>
    <scope>NUCLEOTIDE SEQUENCE [LARGE SCALE GENOMIC DNA]</scope>
    <source>
        <strain evidence="1 2">22II-s10s</strain>
    </source>
</reference>